<evidence type="ECO:0000313" key="2">
    <source>
        <dbReference type="Proteomes" id="UP000320371"/>
    </source>
</evidence>
<keyword evidence="2" id="KW-1185">Reference proteome</keyword>
<organism evidence="1 2">
    <name type="scientific">Vibrio phage Pontus</name>
    <dbReference type="NCBI Taxonomy" id="2590874"/>
    <lineage>
        <taxon>Viruses</taxon>
        <taxon>Duplodnaviria</taxon>
        <taxon>Heunggongvirae</taxon>
        <taxon>Uroviricota</taxon>
        <taxon>Caudoviricetes</taxon>
        <taxon>Demerecviridae</taxon>
        <taxon>Ermolyevavirinae</taxon>
        <taxon>Thalassavirus</taxon>
        <taxon>Thalassavirus pontus</taxon>
    </lineage>
</organism>
<proteinExistence type="predicted"/>
<accession>A0A4Y6E8D6</accession>
<sequence>MKNVVISESLFKAMMEQLSYWADYCDDSEGYLEELMKELEEASNNEDSRTIGLFDKLPEPTSTEDVVIQGTGSLQKVWKASDVTPRGKSDKVFAWKLVGIS</sequence>
<dbReference type="EMBL" id="MK907780">
    <property type="protein sequence ID" value="QDF14756.1"/>
    <property type="molecule type" value="Genomic_DNA"/>
</dbReference>
<dbReference type="Proteomes" id="UP000320371">
    <property type="component" value="Segment"/>
</dbReference>
<reference evidence="1 2" key="1">
    <citation type="submission" date="2019-05" db="EMBL/GenBank/DDBJ databases">
        <authorList>
            <person name="Sutton N.W."/>
            <person name="Sebastian A.Z."/>
            <person name="Albert I.U."/>
            <person name="Broussard G.W."/>
        </authorList>
    </citation>
    <scope>NUCLEOTIDE SEQUENCE [LARGE SCALE GENOMIC DNA]</scope>
    <source>
        <strain evidence="1 2">Pontus</strain>
    </source>
</reference>
<evidence type="ECO:0000313" key="1">
    <source>
        <dbReference type="EMBL" id="QDF14756.1"/>
    </source>
</evidence>
<protein>
    <submittedName>
        <fullName evidence="1">Uncharacterized protein</fullName>
    </submittedName>
</protein>
<name>A0A4Y6E8D6_9CAUD</name>
<gene>
    <name evidence="1" type="ORF">PONTUS_127</name>
</gene>